<name>A0ABQ8SK67_PERAM</name>
<feature type="compositionally biased region" description="Polar residues" evidence="1">
    <location>
        <begin position="134"/>
        <end position="145"/>
    </location>
</feature>
<feature type="region of interest" description="Disordered" evidence="1">
    <location>
        <begin position="113"/>
        <end position="252"/>
    </location>
</feature>
<organism evidence="2 3">
    <name type="scientific">Periplaneta americana</name>
    <name type="common">American cockroach</name>
    <name type="synonym">Blatta americana</name>
    <dbReference type="NCBI Taxonomy" id="6978"/>
    <lineage>
        <taxon>Eukaryota</taxon>
        <taxon>Metazoa</taxon>
        <taxon>Ecdysozoa</taxon>
        <taxon>Arthropoda</taxon>
        <taxon>Hexapoda</taxon>
        <taxon>Insecta</taxon>
        <taxon>Pterygota</taxon>
        <taxon>Neoptera</taxon>
        <taxon>Polyneoptera</taxon>
        <taxon>Dictyoptera</taxon>
        <taxon>Blattodea</taxon>
        <taxon>Blattoidea</taxon>
        <taxon>Blattidae</taxon>
        <taxon>Blattinae</taxon>
        <taxon>Periplaneta</taxon>
    </lineage>
</organism>
<comment type="caution">
    <text evidence="2">The sequence shown here is derived from an EMBL/GenBank/DDBJ whole genome shotgun (WGS) entry which is preliminary data.</text>
</comment>
<reference evidence="2 3" key="1">
    <citation type="journal article" date="2022" name="Allergy">
        <title>Genome assembly and annotation of Periplaneta americana reveal a comprehensive cockroach allergen profile.</title>
        <authorList>
            <person name="Wang L."/>
            <person name="Xiong Q."/>
            <person name="Saelim N."/>
            <person name="Wang L."/>
            <person name="Nong W."/>
            <person name="Wan A.T."/>
            <person name="Shi M."/>
            <person name="Liu X."/>
            <person name="Cao Q."/>
            <person name="Hui J.H.L."/>
            <person name="Sookrung N."/>
            <person name="Leung T.F."/>
            <person name="Tungtrongchitr A."/>
            <person name="Tsui S.K.W."/>
        </authorList>
    </citation>
    <scope>NUCLEOTIDE SEQUENCE [LARGE SCALE GENOMIC DNA]</scope>
    <source>
        <strain evidence="2">PWHHKU_190912</strain>
    </source>
</reference>
<feature type="compositionally biased region" description="Basic and acidic residues" evidence="1">
    <location>
        <begin position="16"/>
        <end position="26"/>
    </location>
</feature>
<keyword evidence="3" id="KW-1185">Reference proteome</keyword>
<feature type="compositionally biased region" description="Basic residues" evidence="1">
    <location>
        <begin position="1"/>
        <end position="13"/>
    </location>
</feature>
<evidence type="ECO:0000313" key="3">
    <source>
        <dbReference type="Proteomes" id="UP001148838"/>
    </source>
</evidence>
<evidence type="ECO:0000313" key="2">
    <source>
        <dbReference type="EMBL" id="KAJ4434062.1"/>
    </source>
</evidence>
<sequence length="339" mass="38062">MGKHSHQKSHKTPWGKVKDIIQTRKDSLKKRQRHAKADSGSKGASEAGPSDHEEEPEAPRDSPDEADIYGGCVEFLAFWLQYFHVCVDVSFSTHKSISQHIYSLTLHYERTHTVNKRRQDQQRPVPKMTENRSKPVNKTKTSPMKQQPRIEVSLEGATSRRQHGKISTSSLDGHLQAAADSPTSRRLTPVLTITLPSTEELRGPQADQPLPRKPPPSPQSEDRLHKISTASAPAAPTPPRSHDQDDSAAKSEHCKRQVRVLAQVVFTHIAKIFSLFRISPDRWTTMTLRCRKIGTKLLQGSMAIMAAVQVIVCATLARFCEISILSSRSKKREHKQFIS</sequence>
<protein>
    <submittedName>
        <fullName evidence="2">Uncharacterized protein</fullName>
    </submittedName>
</protein>
<feature type="compositionally biased region" description="Basic and acidic residues" evidence="1">
    <location>
        <begin position="240"/>
        <end position="252"/>
    </location>
</feature>
<gene>
    <name evidence="2" type="ORF">ANN_16381</name>
</gene>
<evidence type="ECO:0000256" key="1">
    <source>
        <dbReference type="SAM" id="MobiDB-lite"/>
    </source>
</evidence>
<feature type="region of interest" description="Disordered" evidence="1">
    <location>
        <begin position="1"/>
        <end position="65"/>
    </location>
</feature>
<accession>A0ABQ8SK67</accession>
<proteinExistence type="predicted"/>
<dbReference type="EMBL" id="JAJSOF020000027">
    <property type="protein sequence ID" value="KAJ4434062.1"/>
    <property type="molecule type" value="Genomic_DNA"/>
</dbReference>
<dbReference type="Proteomes" id="UP001148838">
    <property type="component" value="Unassembled WGS sequence"/>
</dbReference>